<dbReference type="AlphaFoldDB" id="A0A9K3L4F6"/>
<reference evidence="1" key="1">
    <citation type="journal article" date="2021" name="Sci. Rep.">
        <title>Diploid genomic architecture of Nitzschia inconspicua, an elite biomass production diatom.</title>
        <authorList>
            <person name="Oliver A."/>
            <person name="Podell S."/>
            <person name="Pinowska A."/>
            <person name="Traller J.C."/>
            <person name="Smith S.R."/>
            <person name="McClure R."/>
            <person name="Beliaev A."/>
            <person name="Bohutskyi P."/>
            <person name="Hill E.A."/>
            <person name="Rabines A."/>
            <person name="Zheng H."/>
            <person name="Allen L.Z."/>
            <person name="Kuo A."/>
            <person name="Grigoriev I.V."/>
            <person name="Allen A.E."/>
            <person name="Hazlebeck D."/>
            <person name="Allen E.E."/>
        </authorList>
    </citation>
    <scope>NUCLEOTIDE SEQUENCE</scope>
    <source>
        <strain evidence="1">Hildebrandi</strain>
    </source>
</reference>
<name>A0A9K3L4F6_9STRA</name>
<comment type="caution">
    <text evidence="1">The sequence shown here is derived from an EMBL/GenBank/DDBJ whole genome shotgun (WGS) entry which is preliminary data.</text>
</comment>
<accession>A0A9K3L4F6</accession>
<gene>
    <name evidence="1" type="ORF">IV203_000175</name>
</gene>
<sequence>MSFASAKNANPTTILAVPKGSADSSGVRFTLRKRPNRPDERDAMSLSSYNSAFLSGLFADVAKANVFSEFELQEPSKTPATFEETSNLIEDVRPSKRSRLSLAMCRSRASCMNLASFSTGMQSPKGINEIFSFQKTEASLGVNVEPMNAQKLSNTSPLSDENLSRQDSLAFQLSLLEKEDGASNKGLHCNAGTASKDVAILAFPNLPATVSDSSCYTGLTRENLARHAPIPENDGCSSSNGPDKEFFGWFVDLDDQHQATPCSVSTLIAHAVSTNDLAFQAPTAPKRPTDDSEIEWAQAADTVDSVLGDLF</sequence>
<evidence type="ECO:0000313" key="2">
    <source>
        <dbReference type="Proteomes" id="UP000693970"/>
    </source>
</evidence>
<dbReference type="OrthoDB" id="47961at2759"/>
<dbReference type="EMBL" id="JAGRRH010000015">
    <property type="protein sequence ID" value="KAG7355489.1"/>
    <property type="molecule type" value="Genomic_DNA"/>
</dbReference>
<organism evidence="1 2">
    <name type="scientific">Nitzschia inconspicua</name>
    <dbReference type="NCBI Taxonomy" id="303405"/>
    <lineage>
        <taxon>Eukaryota</taxon>
        <taxon>Sar</taxon>
        <taxon>Stramenopiles</taxon>
        <taxon>Ochrophyta</taxon>
        <taxon>Bacillariophyta</taxon>
        <taxon>Bacillariophyceae</taxon>
        <taxon>Bacillariophycidae</taxon>
        <taxon>Bacillariales</taxon>
        <taxon>Bacillariaceae</taxon>
        <taxon>Nitzschia</taxon>
    </lineage>
</organism>
<evidence type="ECO:0000313" key="1">
    <source>
        <dbReference type="EMBL" id="KAG7355489.1"/>
    </source>
</evidence>
<proteinExistence type="predicted"/>
<protein>
    <submittedName>
        <fullName evidence="1">Uncharacterized protein</fullName>
    </submittedName>
</protein>
<reference evidence="1" key="2">
    <citation type="submission" date="2021-04" db="EMBL/GenBank/DDBJ databases">
        <authorList>
            <person name="Podell S."/>
        </authorList>
    </citation>
    <scope>NUCLEOTIDE SEQUENCE</scope>
    <source>
        <strain evidence="1">Hildebrandi</strain>
    </source>
</reference>
<keyword evidence="2" id="KW-1185">Reference proteome</keyword>
<dbReference type="Proteomes" id="UP000693970">
    <property type="component" value="Unassembled WGS sequence"/>
</dbReference>